<sequence length="115" mass="12857">KRRFRAAQWGQEGDGDLGVGFDARNEILNRAELKSSTAQEPGLTSMDRHMTAAQTERVRLHKHRVGSDEEVDALDAEAELAVLLSSSPPADAPPPTKRKMRMYADDLEEQKKSKR</sequence>
<keyword evidence="3" id="KW-1185">Reference proteome</keyword>
<proteinExistence type="predicted"/>
<accession>A0AAD9P123</accession>
<comment type="caution">
    <text evidence="2">The sequence shown here is derived from an EMBL/GenBank/DDBJ whole genome shotgun (WGS) entry which is preliminary data.</text>
</comment>
<evidence type="ECO:0000313" key="3">
    <source>
        <dbReference type="Proteomes" id="UP001209878"/>
    </source>
</evidence>
<name>A0AAD9P123_RIDPI</name>
<evidence type="ECO:0000256" key="1">
    <source>
        <dbReference type="SAM" id="MobiDB-lite"/>
    </source>
</evidence>
<reference evidence="2" key="1">
    <citation type="journal article" date="2023" name="Mol. Biol. Evol.">
        <title>Third-Generation Sequencing Reveals the Adaptive Role of the Epigenome in Three Deep-Sea Polychaetes.</title>
        <authorList>
            <person name="Perez M."/>
            <person name="Aroh O."/>
            <person name="Sun Y."/>
            <person name="Lan Y."/>
            <person name="Juniper S.K."/>
            <person name="Young C.R."/>
            <person name="Angers B."/>
            <person name="Qian P.Y."/>
        </authorList>
    </citation>
    <scope>NUCLEOTIDE SEQUENCE</scope>
    <source>
        <strain evidence="2">R07B-5</strain>
    </source>
</reference>
<protein>
    <submittedName>
        <fullName evidence="2">Uncharacterized protein</fullName>
    </submittedName>
</protein>
<evidence type="ECO:0000313" key="2">
    <source>
        <dbReference type="EMBL" id="KAK2186224.1"/>
    </source>
</evidence>
<dbReference type="EMBL" id="JAODUO010000209">
    <property type="protein sequence ID" value="KAK2186224.1"/>
    <property type="molecule type" value="Genomic_DNA"/>
</dbReference>
<dbReference type="AlphaFoldDB" id="A0AAD9P123"/>
<feature type="non-terminal residue" evidence="2">
    <location>
        <position position="1"/>
    </location>
</feature>
<organism evidence="2 3">
    <name type="scientific">Ridgeia piscesae</name>
    <name type="common">Tubeworm</name>
    <dbReference type="NCBI Taxonomy" id="27915"/>
    <lineage>
        <taxon>Eukaryota</taxon>
        <taxon>Metazoa</taxon>
        <taxon>Spiralia</taxon>
        <taxon>Lophotrochozoa</taxon>
        <taxon>Annelida</taxon>
        <taxon>Polychaeta</taxon>
        <taxon>Sedentaria</taxon>
        <taxon>Canalipalpata</taxon>
        <taxon>Sabellida</taxon>
        <taxon>Siboglinidae</taxon>
        <taxon>Ridgeia</taxon>
    </lineage>
</organism>
<dbReference type="Proteomes" id="UP001209878">
    <property type="component" value="Unassembled WGS sequence"/>
</dbReference>
<feature type="region of interest" description="Disordered" evidence="1">
    <location>
        <begin position="84"/>
        <end position="115"/>
    </location>
</feature>
<gene>
    <name evidence="2" type="ORF">NP493_210g03003</name>
</gene>